<name>A0A401GLI9_9APHY</name>
<accession>A0A401GLI9</accession>
<dbReference type="GO" id="GO:0005737">
    <property type="term" value="C:cytoplasm"/>
    <property type="evidence" value="ECO:0007669"/>
    <property type="project" value="TreeGrafter"/>
</dbReference>
<evidence type="ECO:0008006" key="7">
    <source>
        <dbReference type="Google" id="ProtNLM"/>
    </source>
</evidence>
<dbReference type="GO" id="GO:0032259">
    <property type="term" value="P:methylation"/>
    <property type="evidence" value="ECO:0007669"/>
    <property type="project" value="UniProtKB-KW"/>
</dbReference>
<evidence type="ECO:0000256" key="1">
    <source>
        <dbReference type="ARBA" id="ARBA00022603"/>
    </source>
</evidence>
<dbReference type="Proteomes" id="UP000287166">
    <property type="component" value="Unassembled WGS sequence"/>
</dbReference>
<dbReference type="Gene3D" id="1.25.40.10">
    <property type="entry name" value="Tetratricopeptide repeat domain"/>
    <property type="match status" value="1"/>
</dbReference>
<dbReference type="OrthoDB" id="433738at2759"/>
<evidence type="ECO:0000256" key="2">
    <source>
        <dbReference type="ARBA" id="ARBA00022679"/>
    </source>
</evidence>
<evidence type="ECO:0000313" key="5">
    <source>
        <dbReference type="EMBL" id="GBE83022.1"/>
    </source>
</evidence>
<evidence type="ECO:0000256" key="3">
    <source>
        <dbReference type="ARBA" id="ARBA00022691"/>
    </source>
</evidence>
<dbReference type="InParanoid" id="A0A401GLI9"/>
<dbReference type="AlphaFoldDB" id="A0A401GLI9"/>
<gene>
    <name evidence="5" type="ORF">SCP_0500650</name>
</gene>
<keyword evidence="6" id="KW-1185">Reference proteome</keyword>
<proteinExistence type="predicted"/>
<keyword evidence="1" id="KW-0489">Methyltransferase</keyword>
<dbReference type="EMBL" id="BFAD01000005">
    <property type="protein sequence ID" value="GBE83022.1"/>
    <property type="molecule type" value="Genomic_DNA"/>
</dbReference>
<dbReference type="InterPro" id="IPR052097">
    <property type="entry name" value="SET-MYND_domain_protein"/>
</dbReference>
<evidence type="ECO:0000313" key="6">
    <source>
        <dbReference type="Proteomes" id="UP000287166"/>
    </source>
</evidence>
<dbReference type="PANTHER" id="PTHR46165">
    <property type="entry name" value="SET AND MYND DOMAIN-CONTAINING PROTEIN 4"/>
    <property type="match status" value="1"/>
</dbReference>
<feature type="compositionally biased region" description="Basic and acidic residues" evidence="4">
    <location>
        <begin position="338"/>
        <end position="357"/>
    </location>
</feature>
<dbReference type="RefSeq" id="XP_027613935.1">
    <property type="nucleotide sequence ID" value="XM_027758134.1"/>
</dbReference>
<reference evidence="5 6" key="1">
    <citation type="journal article" date="2018" name="Sci. Rep.">
        <title>Genome sequence of the cauliflower mushroom Sparassis crispa (Hanabiratake) and its association with beneficial usage.</title>
        <authorList>
            <person name="Kiyama R."/>
            <person name="Furutani Y."/>
            <person name="Kawaguchi K."/>
            <person name="Nakanishi T."/>
        </authorList>
    </citation>
    <scope>NUCLEOTIDE SEQUENCE [LARGE SCALE GENOMIC DNA]</scope>
</reference>
<keyword evidence="3" id="KW-0949">S-adenosyl-L-methionine</keyword>
<dbReference type="GO" id="GO:0005634">
    <property type="term" value="C:nucleus"/>
    <property type="evidence" value="ECO:0007669"/>
    <property type="project" value="TreeGrafter"/>
</dbReference>
<dbReference type="GO" id="GO:0042826">
    <property type="term" value="F:histone deacetylase binding"/>
    <property type="evidence" value="ECO:0007669"/>
    <property type="project" value="TreeGrafter"/>
</dbReference>
<dbReference type="GO" id="GO:0008168">
    <property type="term" value="F:methyltransferase activity"/>
    <property type="evidence" value="ECO:0007669"/>
    <property type="project" value="UniProtKB-KW"/>
</dbReference>
<sequence>MPPLYSLEELTALADMNISDTEEEALKELGNDAFRVRDFRGAIKLYTLALQNLPDSPANLEARRILLANRGQTYHLFGDLYTALRDIDMALSPRYTRPDSPRILTTKCRFRRAKLLFTFARYDEAKVDFDTFVNLMDALDISLDDAETDLGKSIDTGVSAPKSGQRYKNEQLMRAIDARGLVLKPFNRLNFPRGSTDLLFGPPVSDEDPILTFYTRRGTEFPSDMTQASIAYPLSITAPYFKARPDQGDEPYLMHPEDPYPDDVQLSWFMDNLFKSAMVMFPSHLFSDAEHRRCVYGALDHDDPRHSVVMVHTARGRMLIVPRTATLKQIIEGSRWPRDDPLPFEDRRQQPRRRDDPIDGIELGRGGSIELYVIPNEKLSHHVEYHEKCFKFVKVE</sequence>
<dbReference type="InterPro" id="IPR011990">
    <property type="entry name" value="TPR-like_helical_dom_sf"/>
</dbReference>
<organism evidence="5 6">
    <name type="scientific">Sparassis crispa</name>
    <dbReference type="NCBI Taxonomy" id="139825"/>
    <lineage>
        <taxon>Eukaryota</taxon>
        <taxon>Fungi</taxon>
        <taxon>Dikarya</taxon>
        <taxon>Basidiomycota</taxon>
        <taxon>Agaricomycotina</taxon>
        <taxon>Agaricomycetes</taxon>
        <taxon>Polyporales</taxon>
        <taxon>Sparassidaceae</taxon>
        <taxon>Sparassis</taxon>
    </lineage>
</organism>
<evidence type="ECO:0000256" key="4">
    <source>
        <dbReference type="SAM" id="MobiDB-lite"/>
    </source>
</evidence>
<dbReference type="SUPFAM" id="SSF48452">
    <property type="entry name" value="TPR-like"/>
    <property type="match status" value="1"/>
</dbReference>
<dbReference type="PANTHER" id="PTHR46165:SF2">
    <property type="entry name" value="SET AND MYND DOMAIN-CONTAINING PROTEIN 4"/>
    <property type="match status" value="1"/>
</dbReference>
<comment type="caution">
    <text evidence="5">The sequence shown here is derived from an EMBL/GenBank/DDBJ whole genome shotgun (WGS) entry which is preliminary data.</text>
</comment>
<dbReference type="GeneID" id="38779939"/>
<protein>
    <recommendedName>
        <fullName evidence="7">TPR-like protein</fullName>
    </recommendedName>
</protein>
<keyword evidence="2" id="KW-0808">Transferase</keyword>
<feature type="region of interest" description="Disordered" evidence="4">
    <location>
        <begin position="338"/>
        <end position="361"/>
    </location>
</feature>